<keyword evidence="1 3" id="KW-0238">DNA-binding</keyword>
<dbReference type="PROSITE" id="PS50118">
    <property type="entry name" value="HMG_BOX_2"/>
    <property type="match status" value="1"/>
</dbReference>
<feature type="region of interest" description="Disordered" evidence="4">
    <location>
        <begin position="150"/>
        <end position="178"/>
    </location>
</feature>
<keyword evidence="7" id="KW-1185">Reference proteome</keyword>
<proteinExistence type="predicted"/>
<evidence type="ECO:0000259" key="5">
    <source>
        <dbReference type="PROSITE" id="PS50118"/>
    </source>
</evidence>
<dbReference type="InterPro" id="IPR036910">
    <property type="entry name" value="HMG_box_dom_sf"/>
</dbReference>
<dbReference type="InterPro" id="IPR009071">
    <property type="entry name" value="HMG_box_dom"/>
</dbReference>
<dbReference type="GO" id="GO:0030154">
    <property type="term" value="P:cell differentiation"/>
    <property type="evidence" value="ECO:0007669"/>
    <property type="project" value="TreeGrafter"/>
</dbReference>
<dbReference type="Gene3D" id="1.10.30.10">
    <property type="entry name" value="High mobility group box domain"/>
    <property type="match status" value="1"/>
</dbReference>
<dbReference type="GO" id="GO:0000978">
    <property type="term" value="F:RNA polymerase II cis-regulatory region sequence-specific DNA binding"/>
    <property type="evidence" value="ECO:0007669"/>
    <property type="project" value="TreeGrafter"/>
</dbReference>
<feature type="domain" description="HMG box" evidence="5">
    <location>
        <begin position="72"/>
        <end position="140"/>
    </location>
</feature>
<dbReference type="AlphaFoldDB" id="A0A5N6E5Y9"/>
<gene>
    <name evidence="6" type="ORF">BDV33DRAFT_210642</name>
</gene>
<dbReference type="CDD" id="cd01389">
    <property type="entry name" value="HMG-box_ROX1-like"/>
    <property type="match status" value="1"/>
</dbReference>
<protein>
    <recommendedName>
        <fullName evidence="5">HMG box domain-containing protein</fullName>
    </recommendedName>
</protein>
<evidence type="ECO:0000313" key="7">
    <source>
        <dbReference type="Proteomes" id="UP000326799"/>
    </source>
</evidence>
<dbReference type="PANTHER" id="PTHR10270:SF161">
    <property type="entry name" value="SEX-DETERMINING REGION Y PROTEIN"/>
    <property type="match status" value="1"/>
</dbReference>
<dbReference type="InterPro" id="IPR050140">
    <property type="entry name" value="SRY-related_HMG-box_TF-like"/>
</dbReference>
<dbReference type="SUPFAM" id="SSF47095">
    <property type="entry name" value="HMG-box"/>
    <property type="match status" value="1"/>
</dbReference>
<evidence type="ECO:0000313" key="6">
    <source>
        <dbReference type="EMBL" id="KAB8212986.1"/>
    </source>
</evidence>
<keyword evidence="2" id="KW-0804">Transcription</keyword>
<feature type="DNA-binding region" description="HMG box" evidence="3">
    <location>
        <begin position="72"/>
        <end position="140"/>
    </location>
</feature>
<dbReference type="Proteomes" id="UP000326799">
    <property type="component" value="Unassembled WGS sequence"/>
</dbReference>
<name>A0A5N6E5Y9_9EURO</name>
<dbReference type="PANTHER" id="PTHR10270">
    <property type="entry name" value="SOX TRANSCRIPTION FACTOR"/>
    <property type="match status" value="1"/>
</dbReference>
<sequence>MSDLTTSTSSANESVISIRLPEKYQNATTQILAYPLSQLPEHMADIPARNVECWVRRVSEDRHQEASQRGKVPRPVNAFLLYRKAYLDLCRELLGHANRKKLSVLIGQSWNMETPEVRLMYEKLAKVERACHRRAFPNYRFSPKIYRKRPTNTRRRTIDRDQSMADSSGTLQHSEKDSGCDDWGMASAPFDVQSVTADELWTSTEQEGMYPDPPQKTQEPHPQTLVLEESSRVAGINQCVQSSFDASLEMCLYAQASRWSPNSIY</sequence>
<organism evidence="6 7">
    <name type="scientific">Aspergillus novoparasiticus</name>
    <dbReference type="NCBI Taxonomy" id="986946"/>
    <lineage>
        <taxon>Eukaryota</taxon>
        <taxon>Fungi</taxon>
        <taxon>Dikarya</taxon>
        <taxon>Ascomycota</taxon>
        <taxon>Pezizomycotina</taxon>
        <taxon>Eurotiomycetes</taxon>
        <taxon>Eurotiomycetidae</taxon>
        <taxon>Eurotiales</taxon>
        <taxon>Aspergillaceae</taxon>
        <taxon>Aspergillus</taxon>
        <taxon>Aspergillus subgen. Circumdati</taxon>
    </lineage>
</organism>
<dbReference type="GO" id="GO:0005634">
    <property type="term" value="C:nucleus"/>
    <property type="evidence" value="ECO:0007669"/>
    <property type="project" value="UniProtKB-UniRule"/>
</dbReference>
<evidence type="ECO:0000256" key="2">
    <source>
        <dbReference type="ARBA" id="ARBA00023163"/>
    </source>
</evidence>
<reference evidence="6 7" key="1">
    <citation type="submission" date="2019-04" db="EMBL/GenBank/DDBJ databases">
        <title>Fungal friends and foes A comparative genomics study of 23 Aspergillus species from section Flavi.</title>
        <authorList>
            <consortium name="DOE Joint Genome Institute"/>
            <person name="Kjaerbolling I."/>
            <person name="Vesth T.C."/>
            <person name="Frisvad J.C."/>
            <person name="Nybo J.L."/>
            <person name="Theobald S."/>
            <person name="Kildgaard S."/>
            <person name="Petersen T.I."/>
            <person name="Kuo A."/>
            <person name="Sato A."/>
            <person name="Lyhne E.K."/>
            <person name="Kogle M.E."/>
            <person name="Wiebenga A."/>
            <person name="Kun R.S."/>
            <person name="Lubbers R.J."/>
            <person name="Makela M.R."/>
            <person name="Barry K."/>
            <person name="Chovatia M."/>
            <person name="Clum A."/>
            <person name="Daum C."/>
            <person name="Haridas S."/>
            <person name="He G."/>
            <person name="LaButti K."/>
            <person name="Lipzen A."/>
            <person name="Mondo S."/>
            <person name="Pangilinan J."/>
            <person name="Riley R."/>
            <person name="Salamov A."/>
            <person name="Simmons B.A."/>
            <person name="Magnuson J.K."/>
            <person name="Henrissat B."/>
            <person name="Mortensen U.H."/>
            <person name="Larsen T.O."/>
            <person name="De vries R.P."/>
            <person name="Grigoriev I.V."/>
            <person name="Machida M."/>
            <person name="Baker S.E."/>
            <person name="Andersen M.R."/>
        </authorList>
    </citation>
    <scope>NUCLEOTIDE SEQUENCE [LARGE SCALE GENOMIC DNA]</scope>
    <source>
        <strain evidence="6 7">CBS 126849</strain>
    </source>
</reference>
<dbReference type="GO" id="GO:0001228">
    <property type="term" value="F:DNA-binding transcription activator activity, RNA polymerase II-specific"/>
    <property type="evidence" value="ECO:0007669"/>
    <property type="project" value="TreeGrafter"/>
</dbReference>
<evidence type="ECO:0000256" key="1">
    <source>
        <dbReference type="ARBA" id="ARBA00023125"/>
    </source>
</evidence>
<dbReference type="EMBL" id="ML733753">
    <property type="protein sequence ID" value="KAB8212986.1"/>
    <property type="molecule type" value="Genomic_DNA"/>
</dbReference>
<evidence type="ECO:0000256" key="3">
    <source>
        <dbReference type="PROSITE-ProRule" id="PRU00267"/>
    </source>
</evidence>
<dbReference type="Pfam" id="PF00505">
    <property type="entry name" value="HMG_box"/>
    <property type="match status" value="1"/>
</dbReference>
<keyword evidence="3" id="KW-0539">Nucleus</keyword>
<evidence type="ECO:0000256" key="4">
    <source>
        <dbReference type="SAM" id="MobiDB-lite"/>
    </source>
</evidence>
<dbReference type="SMART" id="SM00398">
    <property type="entry name" value="HMG"/>
    <property type="match status" value="1"/>
</dbReference>
<accession>A0A5N6E5Y9</accession>
<dbReference type="GO" id="GO:0000122">
    <property type="term" value="P:negative regulation of transcription by RNA polymerase II"/>
    <property type="evidence" value="ECO:0007669"/>
    <property type="project" value="TreeGrafter"/>
</dbReference>